<evidence type="ECO:0000313" key="2">
    <source>
        <dbReference type="EMBL" id="PGH13056.1"/>
    </source>
</evidence>
<accession>A0A2B7XV25</accession>
<dbReference type="CDD" id="cd14688">
    <property type="entry name" value="bZIP_YAP"/>
    <property type="match status" value="1"/>
</dbReference>
<dbReference type="OrthoDB" id="4505928at2759"/>
<feature type="compositionally biased region" description="Low complexity" evidence="1">
    <location>
        <begin position="196"/>
        <end position="224"/>
    </location>
</feature>
<dbReference type="PANTHER" id="PTHR42070:SF1">
    <property type="entry name" value="FILAMENT ASSOCIATED PROTEIN, PUTATIVE (AFU_ORTHOLOGUE AFUA_8G06630)-RELATED"/>
    <property type="match status" value="1"/>
</dbReference>
<organism evidence="2 3">
    <name type="scientific">Helicocarpus griseus UAMH5409</name>
    <dbReference type="NCBI Taxonomy" id="1447875"/>
    <lineage>
        <taxon>Eukaryota</taxon>
        <taxon>Fungi</taxon>
        <taxon>Dikarya</taxon>
        <taxon>Ascomycota</taxon>
        <taxon>Pezizomycotina</taxon>
        <taxon>Eurotiomycetes</taxon>
        <taxon>Eurotiomycetidae</taxon>
        <taxon>Onygenales</taxon>
        <taxon>Ajellomycetaceae</taxon>
        <taxon>Helicocarpus</taxon>
    </lineage>
</organism>
<evidence type="ECO:0000256" key="1">
    <source>
        <dbReference type="SAM" id="MobiDB-lite"/>
    </source>
</evidence>
<feature type="compositionally biased region" description="Low complexity" evidence="1">
    <location>
        <begin position="263"/>
        <end position="286"/>
    </location>
</feature>
<dbReference type="EMBL" id="PDNB01000050">
    <property type="protein sequence ID" value="PGH13056.1"/>
    <property type="molecule type" value="Genomic_DNA"/>
</dbReference>
<feature type="region of interest" description="Disordered" evidence="1">
    <location>
        <begin position="1"/>
        <end position="22"/>
    </location>
</feature>
<feature type="region of interest" description="Disordered" evidence="1">
    <location>
        <begin position="149"/>
        <end position="305"/>
    </location>
</feature>
<dbReference type="PRINTS" id="PR01217">
    <property type="entry name" value="PRICHEXTENSN"/>
</dbReference>
<dbReference type="Proteomes" id="UP000223968">
    <property type="component" value="Unassembled WGS sequence"/>
</dbReference>
<evidence type="ECO:0008006" key="4">
    <source>
        <dbReference type="Google" id="ProtNLM"/>
    </source>
</evidence>
<proteinExistence type="predicted"/>
<dbReference type="AlphaFoldDB" id="A0A2B7XV25"/>
<dbReference type="PANTHER" id="PTHR42070">
    <property type="entry name" value="FILAMENT ASSOCIATED PROTEIN, PUTATIVE (AFU_ORTHOLOGUE AFUA_8G06630)-RELATED"/>
    <property type="match status" value="1"/>
</dbReference>
<feature type="compositionally biased region" description="Pro residues" evidence="1">
    <location>
        <begin position="287"/>
        <end position="297"/>
    </location>
</feature>
<sequence length="357" mass="38224">MTTDPNSTRIRDNQRRSRARRKEYLQDLEKRVRKFEQQGVHATIEVQAAARKVARENELLRSLLRLRGATTGEIEGYLAHAHAGEGRNGDEGMKYDGNGCLNTDMARNNNDNKCGTGCAQLSPSATCSSSTPTPTPTSTPAAAIFQSTTSQNENHKHNQSNPPIYSPYYPAESTSIPSACAPAPPRPIEPTGYDIPTSPTTPYTPSSLANVSASLSPPSNSNSSEYVNAIHPSQVPRLPHQQLNPPFPSQHNQLTPRPPPDHPSYSNPSSNPNPTHAPNQPQTQPSQPQPVPTPSPPISTSDTSLDATSCEVAASIIAGMRGDCDPESVRAELGCAPGGAPCRVGNLALFQVMDKVD</sequence>
<keyword evidence="3" id="KW-1185">Reference proteome</keyword>
<comment type="caution">
    <text evidence="2">The sequence shown here is derived from an EMBL/GenBank/DDBJ whole genome shotgun (WGS) entry which is preliminary data.</text>
</comment>
<gene>
    <name evidence="2" type="ORF">AJ79_03893</name>
</gene>
<feature type="compositionally biased region" description="Polar residues" evidence="1">
    <location>
        <begin position="241"/>
        <end position="255"/>
    </location>
</feature>
<name>A0A2B7XV25_9EURO</name>
<dbReference type="STRING" id="1447875.A0A2B7XV25"/>
<evidence type="ECO:0000313" key="3">
    <source>
        <dbReference type="Proteomes" id="UP000223968"/>
    </source>
</evidence>
<reference evidence="2 3" key="1">
    <citation type="submission" date="2017-10" db="EMBL/GenBank/DDBJ databases">
        <title>Comparative genomics in systemic dimorphic fungi from Ajellomycetaceae.</title>
        <authorList>
            <person name="Munoz J.F."/>
            <person name="Mcewen J.G."/>
            <person name="Clay O.K."/>
            <person name="Cuomo C.A."/>
        </authorList>
    </citation>
    <scope>NUCLEOTIDE SEQUENCE [LARGE SCALE GENOMIC DNA]</scope>
    <source>
        <strain evidence="2 3">UAMH5409</strain>
    </source>
</reference>
<protein>
    <recommendedName>
        <fullName evidence="4">BZIP domain-containing protein</fullName>
    </recommendedName>
</protein>